<name>Q2J483_RHOP2</name>
<dbReference type="Proteomes" id="UP000008809">
    <property type="component" value="Chromosome"/>
</dbReference>
<dbReference type="CDD" id="cd01324">
    <property type="entry name" value="cbb3_Oxidase_CcoQ"/>
    <property type="match status" value="1"/>
</dbReference>
<dbReference type="RefSeq" id="WP_011438917.1">
    <property type="nucleotide sequence ID" value="NC_007778.1"/>
</dbReference>
<gene>
    <name evidence="2" type="ordered locus">RPB_0015</name>
</gene>
<dbReference type="eggNOG" id="COG4736">
    <property type="taxonomic scope" value="Bacteria"/>
</dbReference>
<keyword evidence="1" id="KW-0812">Transmembrane</keyword>
<evidence type="ECO:0000313" key="2">
    <source>
        <dbReference type="EMBL" id="ABD04727.1"/>
    </source>
</evidence>
<evidence type="ECO:0000313" key="3">
    <source>
        <dbReference type="Proteomes" id="UP000008809"/>
    </source>
</evidence>
<keyword evidence="1" id="KW-0472">Membrane</keyword>
<accession>Q2J483</accession>
<dbReference type="STRING" id="316058.RPB_0015"/>
<dbReference type="InterPro" id="IPR008621">
    <property type="entry name" value="Cbb3-typ_cyt_oxidase_comp"/>
</dbReference>
<dbReference type="KEGG" id="rpb:RPB_0015"/>
<organism evidence="2 3">
    <name type="scientific">Rhodopseudomonas palustris (strain HaA2)</name>
    <dbReference type="NCBI Taxonomy" id="316058"/>
    <lineage>
        <taxon>Bacteria</taxon>
        <taxon>Pseudomonadati</taxon>
        <taxon>Pseudomonadota</taxon>
        <taxon>Alphaproteobacteria</taxon>
        <taxon>Hyphomicrobiales</taxon>
        <taxon>Nitrobacteraceae</taxon>
        <taxon>Rhodopseudomonas</taxon>
    </lineage>
</organism>
<dbReference type="AlphaFoldDB" id="Q2J483"/>
<feature type="transmembrane region" description="Helical" evidence="1">
    <location>
        <begin position="16"/>
        <end position="36"/>
    </location>
</feature>
<evidence type="ECO:0000256" key="1">
    <source>
        <dbReference type="SAM" id="Phobius"/>
    </source>
</evidence>
<protein>
    <submittedName>
        <fullName evidence="2">Cbb3-type cytochrome oxidase component</fullName>
    </submittedName>
</protein>
<dbReference type="HOGENOM" id="CLU_192294_5_2_5"/>
<sequence>MKAILSVENFVSSFVTMWWTPLFVVIFLAIVAYALWPQNKAEFDAAARMPLRED</sequence>
<dbReference type="Pfam" id="PF05545">
    <property type="entry name" value="FixQ"/>
    <property type="match status" value="1"/>
</dbReference>
<dbReference type="OrthoDB" id="7173870at2"/>
<reference evidence="2 3" key="1">
    <citation type="submission" date="2006-01" db="EMBL/GenBank/DDBJ databases">
        <title>Complete sequence of Rhodopseudomonas palustris HaA2.</title>
        <authorList>
            <consortium name="US DOE Joint Genome Institute"/>
            <person name="Copeland A."/>
            <person name="Lucas S."/>
            <person name="Lapidus A."/>
            <person name="Barry K."/>
            <person name="Detter J.C."/>
            <person name="Glavina T."/>
            <person name="Hammon N."/>
            <person name="Israni S."/>
            <person name="Pitluck S."/>
            <person name="Chain P."/>
            <person name="Malfatti S."/>
            <person name="Shin M."/>
            <person name="Vergez L."/>
            <person name="Schmutz J."/>
            <person name="Larimer F."/>
            <person name="Land M."/>
            <person name="Hauser L."/>
            <person name="Pelletier D.A."/>
            <person name="Kyrpides N."/>
            <person name="Anderson I."/>
            <person name="Oda Y."/>
            <person name="Harwood C.S."/>
            <person name="Richardson P."/>
        </authorList>
    </citation>
    <scope>NUCLEOTIDE SEQUENCE [LARGE SCALE GENOMIC DNA]</scope>
    <source>
        <strain evidence="2 3">HaA2</strain>
    </source>
</reference>
<keyword evidence="3" id="KW-1185">Reference proteome</keyword>
<proteinExistence type="predicted"/>
<dbReference type="EMBL" id="CP000250">
    <property type="protein sequence ID" value="ABD04727.1"/>
    <property type="molecule type" value="Genomic_DNA"/>
</dbReference>
<keyword evidence="1" id="KW-1133">Transmembrane helix</keyword>